<dbReference type="AlphaFoldDB" id="A0A504YVG9"/>
<keyword evidence="2" id="KW-1185">Reference proteome</keyword>
<gene>
    <name evidence="1" type="ORF">FGIG_06382</name>
</gene>
<dbReference type="EMBL" id="SUNJ01007916">
    <property type="protein sequence ID" value="TPP61630.1"/>
    <property type="molecule type" value="Genomic_DNA"/>
</dbReference>
<dbReference type="OrthoDB" id="10498674at2759"/>
<reference evidence="1 2" key="1">
    <citation type="submission" date="2019-04" db="EMBL/GenBank/DDBJ databases">
        <title>Annotation for the trematode Fasciola gigantica.</title>
        <authorList>
            <person name="Choi Y.-J."/>
        </authorList>
    </citation>
    <scope>NUCLEOTIDE SEQUENCE [LARGE SCALE GENOMIC DNA]</scope>
    <source>
        <strain evidence="1">Uganda_cow_1</strain>
    </source>
</reference>
<name>A0A504YVG9_FASGI</name>
<protein>
    <submittedName>
        <fullName evidence="1">Discoidin domain-containing receptor 2</fullName>
    </submittedName>
</protein>
<keyword evidence="1" id="KW-0675">Receptor</keyword>
<accession>A0A504YVG9</accession>
<evidence type="ECO:0000313" key="1">
    <source>
        <dbReference type="EMBL" id="TPP61630.1"/>
    </source>
</evidence>
<proteinExistence type="predicted"/>
<evidence type="ECO:0000313" key="2">
    <source>
        <dbReference type="Proteomes" id="UP000316759"/>
    </source>
</evidence>
<comment type="caution">
    <text evidence="1">The sequence shown here is derived from an EMBL/GenBank/DDBJ whole genome shotgun (WGS) entry which is preliminary data.</text>
</comment>
<organism evidence="1 2">
    <name type="scientific">Fasciola gigantica</name>
    <name type="common">Giant liver fluke</name>
    <dbReference type="NCBI Taxonomy" id="46835"/>
    <lineage>
        <taxon>Eukaryota</taxon>
        <taxon>Metazoa</taxon>
        <taxon>Spiralia</taxon>
        <taxon>Lophotrochozoa</taxon>
        <taxon>Platyhelminthes</taxon>
        <taxon>Trematoda</taxon>
        <taxon>Digenea</taxon>
        <taxon>Plagiorchiida</taxon>
        <taxon>Echinostomata</taxon>
        <taxon>Echinostomatoidea</taxon>
        <taxon>Fasciolidae</taxon>
        <taxon>Fasciola</taxon>
    </lineage>
</organism>
<sequence length="81" mass="8676">MWFGVSLIPLSTGGGSVSEIFYQQVLRGLCLLCMGTFVIASDPAGVKRINKELAQITLAPAAFSASSVYNNQPEFQAHKAK</sequence>
<dbReference type="Proteomes" id="UP000316759">
    <property type="component" value="Unassembled WGS sequence"/>
</dbReference>